<evidence type="ECO:0000256" key="5">
    <source>
        <dbReference type="ARBA" id="ARBA00023717"/>
    </source>
</evidence>
<dbReference type="SUPFAM" id="SSF52096">
    <property type="entry name" value="ClpP/crotonase"/>
    <property type="match status" value="1"/>
</dbReference>
<dbReference type="Gene3D" id="3.90.226.10">
    <property type="entry name" value="2-enoyl-CoA Hydratase, Chain A, domain 1"/>
    <property type="match status" value="1"/>
</dbReference>
<comment type="similarity">
    <text evidence="2 6">Belongs to the enoyl-CoA hydratase/isomerase family.</text>
</comment>
<dbReference type="EMBL" id="JAJNCO010000034">
    <property type="protein sequence ID" value="MCD2114898.1"/>
    <property type="molecule type" value="Genomic_DNA"/>
</dbReference>
<dbReference type="RefSeq" id="WP_230792843.1">
    <property type="nucleotide sequence ID" value="NZ_JAJNCO010000034.1"/>
</dbReference>
<evidence type="ECO:0000313" key="8">
    <source>
        <dbReference type="Proteomes" id="UP001198630"/>
    </source>
</evidence>
<sequence>MTLDVVDRVAYLTINRPEKRNAMSTEMWTNLLDHIRWIDHATDVSAVVLQGGGGSFSAGGDLTELRRLDPGNSQRYRDLAETTVVALMDLALPKLAAIDGPCFGAGCSLALACDVRLSSFSSQFGIPALKNGLVYEQVFVQRLVQIVGSGPASLLLYGADSWTADEAAAYGLVDKLTADVPAAVENILKCLRDANDGAIACTATFIRTTPRFN</sequence>
<dbReference type="InterPro" id="IPR018376">
    <property type="entry name" value="Enoyl-CoA_hyd/isom_CS"/>
</dbReference>
<dbReference type="AlphaFoldDB" id="A0AAW4XPC7"/>
<dbReference type="Proteomes" id="UP001198630">
    <property type="component" value="Unassembled WGS sequence"/>
</dbReference>
<keyword evidence="3" id="KW-0443">Lipid metabolism</keyword>
<dbReference type="InterPro" id="IPR001753">
    <property type="entry name" value="Enoyl-CoA_hydra/iso"/>
</dbReference>
<accession>A0AAW4XPC7</accession>
<dbReference type="CDD" id="cd06558">
    <property type="entry name" value="crotonase-like"/>
    <property type="match status" value="1"/>
</dbReference>
<comment type="catalytic activity">
    <reaction evidence="4">
        <text>a (3S)-3-hydroxyacyl-CoA = a (2E)-enoyl-CoA + H2O</text>
        <dbReference type="Rhea" id="RHEA:16105"/>
        <dbReference type="ChEBI" id="CHEBI:15377"/>
        <dbReference type="ChEBI" id="CHEBI:57318"/>
        <dbReference type="ChEBI" id="CHEBI:58856"/>
        <dbReference type="EC" id="4.2.1.17"/>
    </reaction>
</comment>
<comment type="function">
    <text evidence="1">Could possibly oxidize fatty acids using specific components.</text>
</comment>
<dbReference type="InterPro" id="IPR029045">
    <property type="entry name" value="ClpP/crotonase-like_dom_sf"/>
</dbReference>
<name>A0AAW4XPC7_RHORH</name>
<dbReference type="Pfam" id="PF00378">
    <property type="entry name" value="ECH_1"/>
    <property type="match status" value="1"/>
</dbReference>
<evidence type="ECO:0000256" key="1">
    <source>
        <dbReference type="ARBA" id="ARBA00002994"/>
    </source>
</evidence>
<keyword evidence="3" id="KW-0276">Fatty acid metabolism</keyword>
<dbReference type="PROSITE" id="PS00166">
    <property type="entry name" value="ENOYL_COA_HYDRATASE"/>
    <property type="match status" value="1"/>
</dbReference>
<dbReference type="PANTHER" id="PTHR11941">
    <property type="entry name" value="ENOYL-COA HYDRATASE-RELATED"/>
    <property type="match status" value="1"/>
</dbReference>
<proteinExistence type="inferred from homology"/>
<dbReference type="GO" id="GO:0006635">
    <property type="term" value="P:fatty acid beta-oxidation"/>
    <property type="evidence" value="ECO:0007669"/>
    <property type="project" value="TreeGrafter"/>
</dbReference>
<evidence type="ECO:0000256" key="2">
    <source>
        <dbReference type="ARBA" id="ARBA00005254"/>
    </source>
</evidence>
<comment type="caution">
    <text evidence="7">The sequence shown here is derived from an EMBL/GenBank/DDBJ whole genome shotgun (WGS) entry which is preliminary data.</text>
</comment>
<evidence type="ECO:0000313" key="7">
    <source>
        <dbReference type="EMBL" id="MCD2114898.1"/>
    </source>
</evidence>
<dbReference type="PANTHER" id="PTHR11941:SF54">
    <property type="entry name" value="ENOYL-COA HYDRATASE, MITOCHONDRIAL"/>
    <property type="match status" value="1"/>
</dbReference>
<reference evidence="7" key="1">
    <citation type="submission" date="2021-11" db="EMBL/GenBank/DDBJ databases">
        <title>Development of a sustainable strategy for remediation of hydrocarbon-contaminated territories based on the waste exchange concept.</title>
        <authorList>
            <person name="Elkin A."/>
        </authorList>
    </citation>
    <scope>NUCLEOTIDE SEQUENCE</scope>
    <source>
        <strain evidence="7">IEGM 757</strain>
    </source>
</reference>
<evidence type="ECO:0000256" key="3">
    <source>
        <dbReference type="ARBA" id="ARBA00022832"/>
    </source>
</evidence>
<comment type="catalytic activity">
    <reaction evidence="5">
        <text>a 4-saturated-(3S)-3-hydroxyacyl-CoA = a (3E)-enoyl-CoA + H2O</text>
        <dbReference type="Rhea" id="RHEA:20724"/>
        <dbReference type="ChEBI" id="CHEBI:15377"/>
        <dbReference type="ChEBI" id="CHEBI:58521"/>
        <dbReference type="ChEBI" id="CHEBI:137480"/>
        <dbReference type="EC" id="4.2.1.17"/>
    </reaction>
</comment>
<evidence type="ECO:0000256" key="6">
    <source>
        <dbReference type="RuleBase" id="RU003707"/>
    </source>
</evidence>
<gene>
    <name evidence="7" type="ORF">LQ384_27785</name>
</gene>
<protein>
    <submittedName>
        <fullName evidence="7">Enoyl-CoA hydratase/isomerase family protein</fullName>
    </submittedName>
</protein>
<organism evidence="7 8">
    <name type="scientific">Rhodococcus rhodochrous</name>
    <dbReference type="NCBI Taxonomy" id="1829"/>
    <lineage>
        <taxon>Bacteria</taxon>
        <taxon>Bacillati</taxon>
        <taxon>Actinomycetota</taxon>
        <taxon>Actinomycetes</taxon>
        <taxon>Mycobacteriales</taxon>
        <taxon>Nocardiaceae</taxon>
        <taxon>Rhodococcus</taxon>
    </lineage>
</organism>
<dbReference type="GO" id="GO:0004300">
    <property type="term" value="F:enoyl-CoA hydratase activity"/>
    <property type="evidence" value="ECO:0007669"/>
    <property type="project" value="UniProtKB-EC"/>
</dbReference>
<evidence type="ECO:0000256" key="4">
    <source>
        <dbReference type="ARBA" id="ARBA00023709"/>
    </source>
</evidence>